<keyword evidence="1" id="KW-0175">Coiled coil</keyword>
<dbReference type="InterPro" id="IPR000159">
    <property type="entry name" value="RA_dom"/>
</dbReference>
<feature type="compositionally biased region" description="Polar residues" evidence="2">
    <location>
        <begin position="82"/>
        <end position="92"/>
    </location>
</feature>
<dbReference type="SMART" id="SM00314">
    <property type="entry name" value="RA"/>
    <property type="match status" value="1"/>
</dbReference>
<reference evidence="4" key="2">
    <citation type="submission" date="2025-09" db="UniProtKB">
        <authorList>
            <consortium name="Ensembl"/>
        </authorList>
    </citation>
    <scope>IDENTIFICATION</scope>
</reference>
<feature type="compositionally biased region" description="Low complexity" evidence="2">
    <location>
        <begin position="134"/>
        <end position="152"/>
    </location>
</feature>
<dbReference type="RefSeq" id="XP_022603189.1">
    <property type="nucleotide sequence ID" value="XM_022747468.1"/>
</dbReference>
<evidence type="ECO:0000256" key="1">
    <source>
        <dbReference type="SAM" id="Coils"/>
    </source>
</evidence>
<dbReference type="Pfam" id="PF00788">
    <property type="entry name" value="RA"/>
    <property type="match status" value="1"/>
</dbReference>
<protein>
    <submittedName>
        <fullName evidence="4">Ras association domain family member 7b</fullName>
    </submittedName>
</protein>
<name>A0A3B4UNC3_SERDU</name>
<dbReference type="GeneID" id="111223360"/>
<feature type="coiled-coil region" evidence="1">
    <location>
        <begin position="169"/>
        <end position="285"/>
    </location>
</feature>
<dbReference type="InterPro" id="IPR029071">
    <property type="entry name" value="Ubiquitin-like_domsf"/>
</dbReference>
<dbReference type="Proteomes" id="UP000261420">
    <property type="component" value="Unplaced"/>
</dbReference>
<feature type="domain" description="Ras-associating" evidence="3">
    <location>
        <begin position="1"/>
        <end position="82"/>
    </location>
</feature>
<reference evidence="4" key="1">
    <citation type="submission" date="2025-08" db="UniProtKB">
        <authorList>
            <consortium name="Ensembl"/>
        </authorList>
    </citation>
    <scope>IDENTIFICATION</scope>
</reference>
<dbReference type="Gene3D" id="3.10.20.90">
    <property type="entry name" value="Phosphatidylinositol 3-kinase Catalytic Subunit, Chain A, domain 1"/>
    <property type="match status" value="1"/>
</dbReference>
<accession>A0A3B4UNC3</accession>
<sequence length="391" mass="44607">MELKVWVEGVVRVVCGVSRSTSCQDVVIALAQAIGQTGRYILILKLRENEKHLVADDCPLQHLAQLGQLAPEVQFILRRTGPSLSDGQNTSTIERHIPLPRPSEPEPPKYRGPHKALTFNLGPSTLPRRTKPNRAWSPSPRASPEPRASPVSFLDAPNSVKAVPSYPFKEEVFRQILQQQRRLQDLEIQIQALERETEVWEQERSSAVVPILNQDLTEELEELEQQLRQNEAELMHRAHWEEQLQAELDREEDMHRHLHQIHSSMDDHNNQIKELQARSAHVEQDIQLTAHKLSSAVSQQQEEALGPLRQELHNRLQQGEKLNATASETQRELQTAAGILQDRWQLVEELNKELRQCNLQQFIQQTGGANNDQTNSLPITEVYLSNAGIME</sequence>
<keyword evidence="5" id="KW-1185">Reference proteome</keyword>
<evidence type="ECO:0000259" key="3">
    <source>
        <dbReference type="PROSITE" id="PS50200"/>
    </source>
</evidence>
<organism evidence="4 5">
    <name type="scientific">Seriola dumerili</name>
    <name type="common">Greater amberjack</name>
    <name type="synonym">Caranx dumerili</name>
    <dbReference type="NCBI Taxonomy" id="41447"/>
    <lineage>
        <taxon>Eukaryota</taxon>
        <taxon>Metazoa</taxon>
        <taxon>Chordata</taxon>
        <taxon>Craniata</taxon>
        <taxon>Vertebrata</taxon>
        <taxon>Euteleostomi</taxon>
        <taxon>Actinopterygii</taxon>
        <taxon>Neopterygii</taxon>
        <taxon>Teleostei</taxon>
        <taxon>Neoteleostei</taxon>
        <taxon>Acanthomorphata</taxon>
        <taxon>Carangaria</taxon>
        <taxon>Carangiformes</taxon>
        <taxon>Carangidae</taxon>
        <taxon>Seriola</taxon>
    </lineage>
</organism>
<evidence type="ECO:0000313" key="4">
    <source>
        <dbReference type="Ensembl" id="ENSSDUP00000019847.1"/>
    </source>
</evidence>
<evidence type="ECO:0000313" key="5">
    <source>
        <dbReference type="Proteomes" id="UP000261420"/>
    </source>
</evidence>
<dbReference type="InterPro" id="IPR033593">
    <property type="entry name" value="N-RASSF"/>
</dbReference>
<dbReference type="GO" id="GO:0007165">
    <property type="term" value="P:signal transduction"/>
    <property type="evidence" value="ECO:0007669"/>
    <property type="project" value="InterPro"/>
</dbReference>
<dbReference type="AlphaFoldDB" id="A0A3B4UNC3"/>
<evidence type="ECO:0000256" key="2">
    <source>
        <dbReference type="SAM" id="MobiDB-lite"/>
    </source>
</evidence>
<dbReference type="KEGG" id="sdu:111223360"/>
<dbReference type="PANTHER" id="PTHR15286">
    <property type="entry name" value="RAS-ASSOCIATING DOMAIN CONTAINING PROTEIN"/>
    <property type="match status" value="1"/>
</dbReference>
<dbReference type="SUPFAM" id="SSF54236">
    <property type="entry name" value="Ubiquitin-like"/>
    <property type="match status" value="1"/>
</dbReference>
<dbReference type="OMA" id="ELMHAEH"/>
<feature type="region of interest" description="Disordered" evidence="2">
    <location>
        <begin position="81"/>
        <end position="153"/>
    </location>
</feature>
<dbReference type="PANTHER" id="PTHR15286:SF11">
    <property type="entry name" value="RAS ASSOCIATION DOMAIN-CONTAINING PROTEIN 7"/>
    <property type="match status" value="1"/>
</dbReference>
<dbReference type="Ensembl" id="ENSSDUT00000020197.1">
    <property type="protein sequence ID" value="ENSSDUP00000019847.1"/>
    <property type="gene ID" value="ENSSDUG00000014413.1"/>
</dbReference>
<proteinExistence type="predicted"/>
<feature type="compositionally biased region" description="Basic and acidic residues" evidence="2">
    <location>
        <begin position="93"/>
        <end position="109"/>
    </location>
</feature>
<dbReference type="GeneTree" id="ENSGT00950000182839"/>
<dbReference type="PROSITE" id="PS50200">
    <property type="entry name" value="RA"/>
    <property type="match status" value="1"/>
</dbReference>